<keyword evidence="8" id="KW-1133">Transmembrane helix</keyword>
<dbReference type="Pfam" id="PF06473">
    <property type="entry name" value="FGF-BP1"/>
    <property type="match status" value="1"/>
</dbReference>
<organism evidence="9 10">
    <name type="scientific">Aldrovandia affinis</name>
    <dbReference type="NCBI Taxonomy" id="143900"/>
    <lineage>
        <taxon>Eukaryota</taxon>
        <taxon>Metazoa</taxon>
        <taxon>Chordata</taxon>
        <taxon>Craniata</taxon>
        <taxon>Vertebrata</taxon>
        <taxon>Euteleostomi</taxon>
        <taxon>Actinopterygii</taxon>
        <taxon>Neopterygii</taxon>
        <taxon>Teleostei</taxon>
        <taxon>Notacanthiformes</taxon>
        <taxon>Halosauridae</taxon>
        <taxon>Aldrovandia</taxon>
    </lineage>
</organism>
<keyword evidence="8" id="KW-0472">Membrane</keyword>
<evidence type="ECO:0000256" key="6">
    <source>
        <dbReference type="ARBA" id="ARBA00023183"/>
    </source>
</evidence>
<comment type="similarity">
    <text evidence="2">Belongs to the fibroblast growth factor-binding protein family.</text>
</comment>
<feature type="transmembrane region" description="Helical" evidence="8">
    <location>
        <begin position="37"/>
        <end position="58"/>
    </location>
</feature>
<evidence type="ECO:0000256" key="3">
    <source>
        <dbReference type="ARBA" id="ARBA00022525"/>
    </source>
</evidence>
<evidence type="ECO:0000256" key="5">
    <source>
        <dbReference type="ARBA" id="ARBA00023157"/>
    </source>
</evidence>
<evidence type="ECO:0000313" key="9">
    <source>
        <dbReference type="EMBL" id="KAJ8385179.1"/>
    </source>
</evidence>
<dbReference type="PANTHER" id="PTHR15258:SF2">
    <property type="entry name" value="FIBROBLAST GROWTH FACTOR-BINDING PROTEIN 1"/>
    <property type="match status" value="1"/>
</dbReference>
<keyword evidence="6" id="KW-0340">Growth factor binding</keyword>
<feature type="region of interest" description="Disordered" evidence="7">
    <location>
        <begin position="61"/>
        <end position="103"/>
    </location>
</feature>
<evidence type="ECO:0000256" key="4">
    <source>
        <dbReference type="ARBA" id="ARBA00022729"/>
    </source>
</evidence>
<keyword evidence="10" id="KW-1185">Reference proteome</keyword>
<protein>
    <submittedName>
        <fullName evidence="9">Uncharacterized protein</fullName>
    </submittedName>
</protein>
<keyword evidence="5" id="KW-1015">Disulfide bond</keyword>
<dbReference type="AlphaFoldDB" id="A0AAD7RJ64"/>
<comment type="caution">
    <text evidence="9">The sequence shown here is derived from an EMBL/GenBank/DDBJ whole genome shotgun (WGS) entry which is preliminary data.</text>
</comment>
<name>A0AAD7RJ64_9TELE</name>
<reference evidence="9" key="1">
    <citation type="journal article" date="2023" name="Science">
        <title>Genome structures resolve the early diversification of teleost fishes.</title>
        <authorList>
            <person name="Parey E."/>
            <person name="Louis A."/>
            <person name="Montfort J."/>
            <person name="Bouchez O."/>
            <person name="Roques C."/>
            <person name="Iampietro C."/>
            <person name="Lluch J."/>
            <person name="Castinel A."/>
            <person name="Donnadieu C."/>
            <person name="Desvignes T."/>
            <person name="Floi Bucao C."/>
            <person name="Jouanno E."/>
            <person name="Wen M."/>
            <person name="Mejri S."/>
            <person name="Dirks R."/>
            <person name="Jansen H."/>
            <person name="Henkel C."/>
            <person name="Chen W.J."/>
            <person name="Zahm M."/>
            <person name="Cabau C."/>
            <person name="Klopp C."/>
            <person name="Thompson A.W."/>
            <person name="Robinson-Rechavi M."/>
            <person name="Braasch I."/>
            <person name="Lecointre G."/>
            <person name="Bobe J."/>
            <person name="Postlethwait J.H."/>
            <person name="Berthelot C."/>
            <person name="Roest Crollius H."/>
            <person name="Guiguen Y."/>
        </authorList>
    </citation>
    <scope>NUCLEOTIDE SEQUENCE</scope>
    <source>
        <strain evidence="9">NC1722</strain>
    </source>
</reference>
<feature type="compositionally biased region" description="Low complexity" evidence="7">
    <location>
        <begin position="208"/>
        <end position="217"/>
    </location>
</feature>
<keyword evidence="3" id="KW-0964">Secreted</keyword>
<evidence type="ECO:0000256" key="7">
    <source>
        <dbReference type="SAM" id="MobiDB-lite"/>
    </source>
</evidence>
<keyword evidence="8" id="KW-0812">Transmembrane</keyword>
<gene>
    <name evidence="9" type="ORF">AAFF_G00192300</name>
</gene>
<dbReference type="PANTHER" id="PTHR15258">
    <property type="entry name" value="FGF BINDING PROTEIN-RELATED"/>
    <property type="match status" value="1"/>
</dbReference>
<accession>A0AAD7RJ64</accession>
<feature type="compositionally biased region" description="Basic and acidic residues" evidence="7">
    <location>
        <begin position="89"/>
        <end position="98"/>
    </location>
</feature>
<sequence length="245" mass="27070">MNSNQLSRCKGKRAFQFLTFIFTYRWSKIQGEDMTILSNIAVVLALACIAHLVLVADCQRGHGKKGRKDGKGSNSGNRERLPKAPPTKPADRNEKEQKTPTVKGVFKGKFSGKNMTCTWVATGEDSFTLGVNCKKGGNSFDCQYTGRPTACPQYASGVKVYWKQIARSLKKQKALCKDPATLVRTGLCKNAPKVAHFKLNSAPRKHPQTTTQSPPTSGSKSCAGEPKQRAEEYCSDSWSKWRSFL</sequence>
<dbReference type="EMBL" id="JAINUG010000257">
    <property type="protein sequence ID" value="KAJ8385179.1"/>
    <property type="molecule type" value="Genomic_DNA"/>
</dbReference>
<feature type="region of interest" description="Disordered" evidence="7">
    <location>
        <begin position="199"/>
        <end position="230"/>
    </location>
</feature>
<evidence type="ECO:0000256" key="1">
    <source>
        <dbReference type="ARBA" id="ARBA00004613"/>
    </source>
</evidence>
<evidence type="ECO:0000313" key="10">
    <source>
        <dbReference type="Proteomes" id="UP001221898"/>
    </source>
</evidence>
<evidence type="ECO:0000256" key="2">
    <source>
        <dbReference type="ARBA" id="ARBA00008326"/>
    </source>
</evidence>
<keyword evidence="4" id="KW-0732">Signal</keyword>
<dbReference type="InterPro" id="IPR010510">
    <property type="entry name" value="FGF1-bd"/>
</dbReference>
<dbReference type="GO" id="GO:0005576">
    <property type="term" value="C:extracellular region"/>
    <property type="evidence" value="ECO:0007669"/>
    <property type="project" value="UniProtKB-SubCell"/>
</dbReference>
<dbReference type="GO" id="GO:0019838">
    <property type="term" value="F:growth factor binding"/>
    <property type="evidence" value="ECO:0007669"/>
    <property type="project" value="UniProtKB-KW"/>
</dbReference>
<proteinExistence type="inferred from homology"/>
<comment type="subcellular location">
    <subcellularLocation>
        <location evidence="1">Secreted</location>
    </subcellularLocation>
</comment>
<evidence type="ECO:0000256" key="8">
    <source>
        <dbReference type="SAM" id="Phobius"/>
    </source>
</evidence>
<dbReference type="Proteomes" id="UP001221898">
    <property type="component" value="Unassembled WGS sequence"/>
</dbReference>
<dbReference type="GO" id="GO:0007267">
    <property type="term" value="P:cell-cell signaling"/>
    <property type="evidence" value="ECO:0007669"/>
    <property type="project" value="TreeGrafter"/>
</dbReference>